<name>A0A3L8DUY3_OOCBI</name>
<protein>
    <recommendedName>
        <fullName evidence="6">DUF4817 domain-containing protein</fullName>
    </recommendedName>
</protein>
<dbReference type="Gene3D" id="3.40.50.300">
    <property type="entry name" value="P-loop containing nucleotide triphosphate hydrolases"/>
    <property type="match status" value="1"/>
</dbReference>
<dbReference type="InterPro" id="IPR000850">
    <property type="entry name" value="Adenylat/UMP-CMP_kin"/>
</dbReference>
<organism evidence="7 8">
    <name type="scientific">Ooceraea biroi</name>
    <name type="common">Clonal raider ant</name>
    <name type="synonym">Cerapachys biroi</name>
    <dbReference type="NCBI Taxonomy" id="2015173"/>
    <lineage>
        <taxon>Eukaryota</taxon>
        <taxon>Metazoa</taxon>
        <taxon>Ecdysozoa</taxon>
        <taxon>Arthropoda</taxon>
        <taxon>Hexapoda</taxon>
        <taxon>Insecta</taxon>
        <taxon>Pterygota</taxon>
        <taxon>Neoptera</taxon>
        <taxon>Endopterygota</taxon>
        <taxon>Hymenoptera</taxon>
        <taxon>Apocrita</taxon>
        <taxon>Aculeata</taxon>
        <taxon>Formicoidea</taxon>
        <taxon>Formicidae</taxon>
        <taxon>Dorylinae</taxon>
        <taxon>Ooceraea</taxon>
    </lineage>
</organism>
<dbReference type="GO" id="GO:0019205">
    <property type="term" value="F:nucleobase-containing compound kinase activity"/>
    <property type="evidence" value="ECO:0007669"/>
    <property type="project" value="InterPro"/>
</dbReference>
<evidence type="ECO:0000256" key="5">
    <source>
        <dbReference type="SAM" id="SignalP"/>
    </source>
</evidence>
<proteinExistence type="inferred from homology"/>
<dbReference type="EMBL" id="QOIP01000004">
    <property type="protein sequence ID" value="RLU24003.1"/>
    <property type="molecule type" value="Genomic_DNA"/>
</dbReference>
<dbReference type="GO" id="GO:0005524">
    <property type="term" value="F:ATP binding"/>
    <property type="evidence" value="ECO:0007669"/>
    <property type="project" value="InterPro"/>
</dbReference>
<gene>
    <name evidence="7" type="ORF">DMN91_004211</name>
</gene>
<dbReference type="HAMAP" id="MF_00235">
    <property type="entry name" value="Adenylate_kinase_Adk"/>
    <property type="match status" value="1"/>
</dbReference>
<feature type="chain" id="PRO_5018100964" description="DUF4817 domain-containing protein" evidence="5">
    <location>
        <begin position="22"/>
        <end position="349"/>
    </location>
</feature>
<dbReference type="PANTHER" id="PTHR23359">
    <property type="entry name" value="NUCLEOTIDE KINASE"/>
    <property type="match status" value="1"/>
</dbReference>
<feature type="signal peptide" evidence="5">
    <location>
        <begin position="1"/>
        <end position="21"/>
    </location>
</feature>
<evidence type="ECO:0000256" key="1">
    <source>
        <dbReference type="ARBA" id="ARBA00022679"/>
    </source>
</evidence>
<dbReference type="InterPro" id="IPR027417">
    <property type="entry name" value="P-loop_NTPase"/>
</dbReference>
<keyword evidence="1 4" id="KW-0808">Transferase</keyword>
<comment type="caution">
    <text evidence="7">The sequence shown here is derived from an EMBL/GenBank/DDBJ whole genome shotgun (WGS) entry which is preliminary data.</text>
</comment>
<dbReference type="GO" id="GO:0006139">
    <property type="term" value="P:nucleobase-containing compound metabolic process"/>
    <property type="evidence" value="ECO:0007669"/>
    <property type="project" value="InterPro"/>
</dbReference>
<comment type="similarity">
    <text evidence="4">Belongs to the adenylate kinase family.</text>
</comment>
<dbReference type="SUPFAM" id="SSF52540">
    <property type="entry name" value="P-loop containing nucleoside triphosphate hydrolases"/>
    <property type="match status" value="1"/>
</dbReference>
<evidence type="ECO:0000256" key="2">
    <source>
        <dbReference type="ARBA" id="ARBA00022741"/>
    </source>
</evidence>
<evidence type="ECO:0000256" key="4">
    <source>
        <dbReference type="RuleBase" id="RU003330"/>
    </source>
</evidence>
<dbReference type="PRINTS" id="PR00094">
    <property type="entry name" value="ADENYLTKNASE"/>
</dbReference>
<feature type="domain" description="DUF4817" evidence="6">
    <location>
        <begin position="23"/>
        <end position="65"/>
    </location>
</feature>
<evidence type="ECO:0000256" key="3">
    <source>
        <dbReference type="ARBA" id="ARBA00022777"/>
    </source>
</evidence>
<dbReference type="OrthoDB" id="442176at2759"/>
<dbReference type="Proteomes" id="UP000279307">
    <property type="component" value="Chromosome 4"/>
</dbReference>
<dbReference type="InterPro" id="IPR032135">
    <property type="entry name" value="DUF4817"/>
</dbReference>
<evidence type="ECO:0000313" key="7">
    <source>
        <dbReference type="EMBL" id="RLU24003.1"/>
    </source>
</evidence>
<sequence length="349" mass="39590">MVRVLCTLVARIRLLITSCPAEIVDMIKIVGLCNDNLKAAQRVYAARFPDRRHPTRKTMKLLLRRAQQGHLKRNRRKTGPKENNILVTLAAVELNPNISTRNIENEHGIPQKTHQGETDFECRVRPSSEMGICFGKRKDDGIPRKDPVDTTALKQSESLIIFVIGGPGAGKFTLGRRLAARYGFQFISPSDILRSEVDSGSERGRRFEEIMRQGRHVPADVIVQLVEEKMMTQPNAVGYLVVDFPRDRRQAIAFNKEVRQPDLVLKLDARQLILVRRMRDRAAAAARFDDDTPEIVCKRIKKYFETDAGAVKPNKKVMTILDAEEEENKVFEAACAVVDRLIDAEHREA</sequence>
<evidence type="ECO:0000313" key="8">
    <source>
        <dbReference type="Proteomes" id="UP000279307"/>
    </source>
</evidence>
<accession>A0A3L8DUY3</accession>
<dbReference type="CDD" id="cd01428">
    <property type="entry name" value="ADK"/>
    <property type="match status" value="1"/>
</dbReference>
<keyword evidence="3 4" id="KW-0418">Kinase</keyword>
<evidence type="ECO:0000259" key="6">
    <source>
        <dbReference type="Pfam" id="PF16087"/>
    </source>
</evidence>
<keyword evidence="5" id="KW-0732">Signal</keyword>
<dbReference type="AlphaFoldDB" id="A0A3L8DUY3"/>
<dbReference type="Pfam" id="PF00406">
    <property type="entry name" value="ADK"/>
    <property type="match status" value="1"/>
</dbReference>
<reference evidence="7 8" key="1">
    <citation type="journal article" date="2018" name="Genome Res.">
        <title>The genomic architecture and molecular evolution of ant odorant receptors.</title>
        <authorList>
            <person name="McKenzie S.K."/>
            <person name="Kronauer D.J.C."/>
        </authorList>
    </citation>
    <scope>NUCLEOTIDE SEQUENCE [LARGE SCALE GENOMIC DNA]</scope>
    <source>
        <strain evidence="7">Clonal line C1</strain>
    </source>
</reference>
<dbReference type="Pfam" id="PF16087">
    <property type="entry name" value="DUF4817"/>
    <property type="match status" value="1"/>
</dbReference>
<keyword evidence="2" id="KW-0547">Nucleotide-binding</keyword>